<protein>
    <submittedName>
        <fullName evidence="3">Lectin_legB domain-containing protein</fullName>
    </submittedName>
</protein>
<organism evidence="3">
    <name type="scientific">Gongylonema pulchrum</name>
    <dbReference type="NCBI Taxonomy" id="637853"/>
    <lineage>
        <taxon>Eukaryota</taxon>
        <taxon>Metazoa</taxon>
        <taxon>Ecdysozoa</taxon>
        <taxon>Nematoda</taxon>
        <taxon>Chromadorea</taxon>
        <taxon>Rhabditida</taxon>
        <taxon>Spirurina</taxon>
        <taxon>Spiruromorpha</taxon>
        <taxon>Spiruroidea</taxon>
        <taxon>Gongylonematidae</taxon>
        <taxon>Gongylonema</taxon>
    </lineage>
</organism>
<accession>A0A183DSC4</accession>
<proteinExistence type="predicted"/>
<dbReference type="Proteomes" id="UP000271098">
    <property type="component" value="Unassembled WGS sequence"/>
</dbReference>
<reference evidence="3" key="1">
    <citation type="submission" date="2016-06" db="UniProtKB">
        <authorList>
            <consortium name="WormBaseParasite"/>
        </authorList>
    </citation>
    <scope>IDENTIFICATION</scope>
</reference>
<evidence type="ECO:0000313" key="2">
    <source>
        <dbReference type="Proteomes" id="UP000271098"/>
    </source>
</evidence>
<reference evidence="1 2" key="2">
    <citation type="submission" date="2018-11" db="EMBL/GenBank/DDBJ databases">
        <authorList>
            <consortium name="Pathogen Informatics"/>
        </authorList>
    </citation>
    <scope>NUCLEOTIDE SEQUENCE [LARGE SCALE GENOMIC DNA]</scope>
</reference>
<dbReference type="AlphaFoldDB" id="A0A183DSC4"/>
<gene>
    <name evidence="1" type="ORF">GPUH_LOCUS11615</name>
</gene>
<dbReference type="WBParaSite" id="GPUH_0001162901-mRNA-1">
    <property type="protein sequence ID" value="GPUH_0001162901-mRNA-1"/>
    <property type="gene ID" value="GPUH_0001162901"/>
</dbReference>
<sequence>MQIELSCQLLQAKLFSRGSAQNTAPLLGVSIGLSVCCSVALGSDLRLRQLAFNFTNPSLTFNDGLLDYLRGYPTPRTPKIASDLPSALDSVNILKTNLKLDVGNLVMRFTANIDSAVVRTVSATLKSVSMTADSNERFAVILAGIRINDNLYDTQFSCTDFVANLDKSPDSSQNLFINVRIFNPYFVLHENDIVLWTEYYHEVERRISSHGQFEDDFSTASIAGQYGGVNGDGRLSSYKSLSVEVNTFHCRLVLSDGQEIDTDLELGTVGIDEASPLIFIEQSTSNLF</sequence>
<name>A0A183DSC4_9BILA</name>
<evidence type="ECO:0000313" key="1">
    <source>
        <dbReference type="EMBL" id="VDN19011.1"/>
    </source>
</evidence>
<dbReference type="EMBL" id="UYRT01078670">
    <property type="protein sequence ID" value="VDN19011.1"/>
    <property type="molecule type" value="Genomic_DNA"/>
</dbReference>
<evidence type="ECO:0000313" key="3">
    <source>
        <dbReference type="WBParaSite" id="GPUH_0001162901-mRNA-1"/>
    </source>
</evidence>
<dbReference type="OrthoDB" id="1562405at2759"/>
<keyword evidence="2" id="KW-1185">Reference proteome</keyword>